<name>A0A7S4V116_9DINO</name>
<dbReference type="EMBL" id="HBNR01052958">
    <property type="protein sequence ID" value="CAE4618100.1"/>
    <property type="molecule type" value="Transcribed_RNA"/>
</dbReference>
<evidence type="ECO:0000313" key="9">
    <source>
        <dbReference type="EMBL" id="CAE4618100.1"/>
    </source>
</evidence>
<dbReference type="InterPro" id="IPR015421">
    <property type="entry name" value="PyrdxlP-dep_Trfase_major"/>
</dbReference>
<reference evidence="9" key="1">
    <citation type="submission" date="2021-01" db="EMBL/GenBank/DDBJ databases">
        <authorList>
            <person name="Corre E."/>
            <person name="Pelletier E."/>
            <person name="Niang G."/>
            <person name="Scheremetjew M."/>
            <person name="Finn R."/>
            <person name="Kale V."/>
            <person name="Holt S."/>
            <person name="Cochrane G."/>
            <person name="Meng A."/>
            <person name="Brown T."/>
            <person name="Cohen L."/>
        </authorList>
    </citation>
    <scope>NUCLEOTIDE SEQUENCE</scope>
    <source>
        <strain evidence="9">CCMP3105</strain>
    </source>
</reference>
<comment type="cofactor">
    <cofactor evidence="1 6 7">
        <name>pyridoxal 5'-phosphate</name>
        <dbReference type="ChEBI" id="CHEBI:597326"/>
    </cofactor>
</comment>
<sequence length="523" mass="56626">MKQLAAVSTSTEGRRPTVPWAGFPDFMGTPYLREPRERNGTVPLESRMPMDQSLPFDLSTRQMEELSDEVVKRLLRHIASVGELPAGGAIDAGVAQRCLELPRDAPEKGAPLGPVLDKFFEEWLPASLLTTGPGWLAYISGGGLFTGALGHFIGAALSRQTGLNTQAPFLVELEGRAMGWLRAWMGFPKGATGIFTPGGSTSNLIAIITAREHRLGCDIRAGTLYVSEDVHHSILKSARLAGIAADRIRTIAVDARRRMLVEDLQDAIASDRVSGLRPFLVVSTAGTTNTGAVDPLARIGEVARREGLWHHVDGAYGGVFRMVPELRPALAGIETADSLTLDPHKGLFLPFGTGALLVRDERTLRAVHTATASYLPDLPPDEHYDPSQISPELSRPYRGFPLWLAVQAHGASAFREALAEKRALAVFAAQRLAATPGIAVVDDPQLSIMTFRATAEGWSRDEEDLQTRALLDAVNSRGRVHLSGAMVSGRFVGRICVLCFRVGRQRLEEGLEIIAQERSMLGA</sequence>
<keyword evidence="3" id="KW-0210">Decarboxylase</keyword>
<protein>
    <recommendedName>
        <fullName evidence="10">Aminotransferase class V-fold PLP-dependent enzyme</fullName>
    </recommendedName>
</protein>
<comment type="similarity">
    <text evidence="2 7">Belongs to the group II decarboxylase family.</text>
</comment>
<dbReference type="InterPro" id="IPR015424">
    <property type="entry name" value="PyrdxlP-dep_Trfase"/>
</dbReference>
<dbReference type="Gene3D" id="3.40.640.10">
    <property type="entry name" value="Type I PLP-dependent aspartate aminotransferase-like (Major domain)"/>
    <property type="match status" value="1"/>
</dbReference>
<evidence type="ECO:0000256" key="4">
    <source>
        <dbReference type="ARBA" id="ARBA00022898"/>
    </source>
</evidence>
<dbReference type="Gene3D" id="3.90.1150.10">
    <property type="entry name" value="Aspartate Aminotransferase, domain 1"/>
    <property type="match status" value="1"/>
</dbReference>
<organism evidence="9">
    <name type="scientific">Alexandrium monilatum</name>
    <dbReference type="NCBI Taxonomy" id="311494"/>
    <lineage>
        <taxon>Eukaryota</taxon>
        <taxon>Sar</taxon>
        <taxon>Alveolata</taxon>
        <taxon>Dinophyceae</taxon>
        <taxon>Gonyaulacales</taxon>
        <taxon>Pyrocystaceae</taxon>
        <taxon>Alexandrium</taxon>
    </lineage>
</organism>
<evidence type="ECO:0000256" key="1">
    <source>
        <dbReference type="ARBA" id="ARBA00001933"/>
    </source>
</evidence>
<evidence type="ECO:0000256" key="5">
    <source>
        <dbReference type="ARBA" id="ARBA00023239"/>
    </source>
</evidence>
<dbReference type="PANTHER" id="PTHR11999:SF70">
    <property type="entry name" value="MIP05841P"/>
    <property type="match status" value="1"/>
</dbReference>
<keyword evidence="5 7" id="KW-0456">Lyase</keyword>
<gene>
    <name evidence="9" type="ORF">AMON00008_LOCUS37175</name>
</gene>
<dbReference type="GO" id="GO:0016831">
    <property type="term" value="F:carboxy-lyase activity"/>
    <property type="evidence" value="ECO:0007669"/>
    <property type="project" value="UniProtKB-KW"/>
</dbReference>
<dbReference type="GO" id="GO:0019752">
    <property type="term" value="P:carboxylic acid metabolic process"/>
    <property type="evidence" value="ECO:0007669"/>
    <property type="project" value="InterPro"/>
</dbReference>
<keyword evidence="4 6" id="KW-0663">Pyridoxal phosphate</keyword>
<dbReference type="AlphaFoldDB" id="A0A7S4V116"/>
<dbReference type="SUPFAM" id="SSF53383">
    <property type="entry name" value="PLP-dependent transferases"/>
    <property type="match status" value="1"/>
</dbReference>
<dbReference type="Pfam" id="PF00282">
    <property type="entry name" value="Pyridoxal_deC"/>
    <property type="match status" value="1"/>
</dbReference>
<feature type="compositionally biased region" description="Polar residues" evidence="8">
    <location>
        <begin position="1"/>
        <end position="11"/>
    </location>
</feature>
<dbReference type="InterPro" id="IPR002129">
    <property type="entry name" value="PyrdxlP-dep_de-COase"/>
</dbReference>
<evidence type="ECO:0000256" key="2">
    <source>
        <dbReference type="ARBA" id="ARBA00009533"/>
    </source>
</evidence>
<evidence type="ECO:0000256" key="3">
    <source>
        <dbReference type="ARBA" id="ARBA00022793"/>
    </source>
</evidence>
<dbReference type="InterPro" id="IPR015422">
    <property type="entry name" value="PyrdxlP-dep_Trfase_small"/>
</dbReference>
<dbReference type="PANTHER" id="PTHR11999">
    <property type="entry name" value="GROUP II PYRIDOXAL-5-PHOSPHATE DECARBOXYLASE"/>
    <property type="match status" value="1"/>
</dbReference>
<feature type="modified residue" description="N6-(pyridoxal phosphate)lysine" evidence="6">
    <location>
        <position position="345"/>
    </location>
</feature>
<dbReference type="InterPro" id="IPR010977">
    <property type="entry name" value="Aromatic_deC"/>
</dbReference>
<dbReference type="GO" id="GO:0030170">
    <property type="term" value="F:pyridoxal phosphate binding"/>
    <property type="evidence" value="ECO:0007669"/>
    <property type="project" value="InterPro"/>
</dbReference>
<feature type="region of interest" description="Disordered" evidence="8">
    <location>
        <begin position="1"/>
        <end position="20"/>
    </location>
</feature>
<evidence type="ECO:0000256" key="8">
    <source>
        <dbReference type="SAM" id="MobiDB-lite"/>
    </source>
</evidence>
<accession>A0A7S4V116</accession>
<dbReference type="GO" id="GO:0005737">
    <property type="term" value="C:cytoplasm"/>
    <property type="evidence" value="ECO:0007669"/>
    <property type="project" value="TreeGrafter"/>
</dbReference>
<evidence type="ECO:0000256" key="6">
    <source>
        <dbReference type="PIRSR" id="PIRSR602129-50"/>
    </source>
</evidence>
<evidence type="ECO:0000256" key="7">
    <source>
        <dbReference type="RuleBase" id="RU000382"/>
    </source>
</evidence>
<evidence type="ECO:0008006" key="10">
    <source>
        <dbReference type="Google" id="ProtNLM"/>
    </source>
</evidence>
<proteinExistence type="inferred from homology"/>